<dbReference type="EMBL" id="LR881466">
    <property type="protein sequence ID" value="CAD5315304.1"/>
    <property type="molecule type" value="Genomic_DNA"/>
</dbReference>
<evidence type="ECO:0000256" key="2">
    <source>
        <dbReference type="ARBA" id="ARBA00022771"/>
    </source>
</evidence>
<dbReference type="PANTHER" id="PTHR31973:SF113">
    <property type="entry name" value="PROTEIN FAR1-RELATED SEQUENCE 5-LIKE"/>
    <property type="match status" value="1"/>
</dbReference>
<dbReference type="InterPro" id="IPR004332">
    <property type="entry name" value="Transposase_MuDR"/>
</dbReference>
<organism evidence="7 8">
    <name type="scientific">Arabidopsis thaliana</name>
    <name type="common">Mouse-ear cress</name>
    <dbReference type="NCBI Taxonomy" id="3702"/>
    <lineage>
        <taxon>Eukaryota</taxon>
        <taxon>Viridiplantae</taxon>
        <taxon>Streptophyta</taxon>
        <taxon>Embryophyta</taxon>
        <taxon>Tracheophyta</taxon>
        <taxon>Spermatophyta</taxon>
        <taxon>Magnoliopsida</taxon>
        <taxon>eudicotyledons</taxon>
        <taxon>Gunneridae</taxon>
        <taxon>Pentapetalae</taxon>
        <taxon>rosids</taxon>
        <taxon>malvids</taxon>
        <taxon>Brassicales</taxon>
        <taxon>Brassicaceae</taxon>
        <taxon>Camelineae</taxon>
        <taxon>Arabidopsis</taxon>
    </lineage>
</organism>
<evidence type="ECO:0000256" key="4">
    <source>
        <dbReference type="PROSITE-ProRule" id="PRU00325"/>
    </source>
</evidence>
<feature type="domain" description="SWIM-type" evidence="6">
    <location>
        <begin position="800"/>
        <end position="832"/>
    </location>
</feature>
<dbReference type="Proteomes" id="UP000516314">
    <property type="component" value="Chromosome 1"/>
</dbReference>
<keyword evidence="2 4" id="KW-0863">Zinc-finger</keyword>
<sequence length="930" mass="101372">MSSGIAREVPVFLIAGSWEFSDKGIWDFYIAKECYARSISMTSDMSYEELLLRVRTEFELHGLELKPKLSYWLPCQLSVFSVNSRPPVMITSSMSIRHFLAVKETAVHLNLLLSLEHESVDDVGTRMRQICSVPAAKGNDIGGNDTAAAFAALEPIVPTKAQKPNLHDNKFSGVRRRLFGENEASGSDGPIMFLSVQPTAPVTCTDSEYITESGVDNEGGTEHCGIIRLADAATPSLSHHSEDGNMPAPELVQNLLCYEDDDFIREVEAVENRELQVRMLKGKAKCKESGEEFVNNGSDDSYTDGVGCSGSDMEISDEDIWTLAFDKEYPIDFSPPGFTMAHADGVAASEPIVQSPEHVPGEEDIGTSVLLYLESERKIREDFDANQGGNAFTDNQCYEGFASPAMGVGTGLTGGLTTTSVGANTEEDTVPLAQSDVSEGTPIAESPEHAAGEEITNTGDLLYLDSESQNSEDFDDNQGGIYPNENHYGGFSSPGMGIGTVMQAAVTDSPELREINAEPVPSYSTLGTAYTGETPSSSAFSAGKLTAGQWSSIYSAVPVSGLTLEELGGDYTQRRDAEPVIDDAFELTNTDGCATVSAEEDAIYIGRVFKDKEDFRNTLAIYAIKRLFHFRQLKSDPKRVICVCIDSQCKWRVFAHRVSEFSDNFEIRTATLTHSCSILARSQYEKQASAKVIAEVLKGKYANGLPGPRAIDIPDIVLAELKVSVTYMKAWAKSPGTGISALVGKAARAFNVGDFKECLGETITPKVNDLILRHHQQSAGLPVKAVSEWTFEVTVGLKKYYVDLELKTCTCLQFQKLEIPCCHALAAARKKGVAVPTLVGTHYTVPQFRGAYEMLIFPVPNESDEDIPPSVQETEFMPPNNKNGPGRRRKRRIPSIGEYLGPKRRNHGPHKCSTCGETGHNRATCSNMPG</sequence>
<dbReference type="InterPro" id="IPR006564">
    <property type="entry name" value="Znf_PMZ"/>
</dbReference>
<keyword evidence="3" id="KW-0862">Zinc</keyword>
<evidence type="ECO:0000256" key="1">
    <source>
        <dbReference type="ARBA" id="ARBA00022723"/>
    </source>
</evidence>
<dbReference type="InterPro" id="IPR007527">
    <property type="entry name" value="Znf_SWIM"/>
</dbReference>
<dbReference type="Pfam" id="PF03108">
    <property type="entry name" value="DBD_Tnp_Mut"/>
    <property type="match status" value="1"/>
</dbReference>
<keyword evidence="1" id="KW-0479">Metal-binding</keyword>
<dbReference type="Pfam" id="PF04434">
    <property type="entry name" value="SWIM"/>
    <property type="match status" value="1"/>
</dbReference>
<evidence type="ECO:0000259" key="6">
    <source>
        <dbReference type="PROSITE" id="PS50966"/>
    </source>
</evidence>
<evidence type="ECO:0000313" key="8">
    <source>
        <dbReference type="Proteomes" id="UP000516314"/>
    </source>
</evidence>
<name>A0A7G2DX51_ARATH</name>
<accession>A0A7G2DX51</accession>
<protein>
    <submittedName>
        <fullName evidence="7">(thale cress) hypothetical protein</fullName>
    </submittedName>
</protein>
<dbReference type="GO" id="GO:0008270">
    <property type="term" value="F:zinc ion binding"/>
    <property type="evidence" value="ECO:0007669"/>
    <property type="project" value="UniProtKB-KW"/>
</dbReference>
<proteinExistence type="predicted"/>
<dbReference type="SMART" id="SM00575">
    <property type="entry name" value="ZnF_PMZ"/>
    <property type="match status" value="1"/>
</dbReference>
<feature type="compositionally biased region" description="Polar residues" evidence="5">
    <location>
        <begin position="921"/>
        <end position="930"/>
    </location>
</feature>
<dbReference type="PROSITE" id="PS50966">
    <property type="entry name" value="ZF_SWIM"/>
    <property type="match status" value="1"/>
</dbReference>
<dbReference type="PANTHER" id="PTHR31973">
    <property type="entry name" value="POLYPROTEIN, PUTATIVE-RELATED"/>
    <property type="match status" value="1"/>
</dbReference>
<evidence type="ECO:0000256" key="5">
    <source>
        <dbReference type="SAM" id="MobiDB-lite"/>
    </source>
</evidence>
<reference evidence="7 8" key="1">
    <citation type="submission" date="2020-09" db="EMBL/GenBank/DDBJ databases">
        <authorList>
            <person name="Ashkenazy H."/>
        </authorList>
    </citation>
    <scope>NUCLEOTIDE SEQUENCE [LARGE SCALE GENOMIC DNA]</scope>
    <source>
        <strain evidence="8">cv. Cdm-0</strain>
    </source>
</reference>
<evidence type="ECO:0000256" key="3">
    <source>
        <dbReference type="ARBA" id="ARBA00022833"/>
    </source>
</evidence>
<gene>
    <name evidence="7" type="ORF">AT9943_LOCUS3682</name>
</gene>
<dbReference type="AlphaFoldDB" id="A0A7G2DX51"/>
<evidence type="ECO:0000313" key="7">
    <source>
        <dbReference type="EMBL" id="CAD5315304.1"/>
    </source>
</evidence>
<feature type="region of interest" description="Disordered" evidence="5">
    <location>
        <begin position="866"/>
        <end position="930"/>
    </location>
</feature>